<evidence type="ECO:0000259" key="1">
    <source>
        <dbReference type="PROSITE" id="PS50878"/>
    </source>
</evidence>
<dbReference type="CDD" id="cd01650">
    <property type="entry name" value="RT_nLTR_like"/>
    <property type="match status" value="1"/>
</dbReference>
<dbReference type="PANTHER" id="PTHR31635:SF196">
    <property type="entry name" value="REVERSE TRANSCRIPTASE DOMAIN-CONTAINING PROTEIN-RELATED"/>
    <property type="match status" value="1"/>
</dbReference>
<evidence type="ECO:0000313" key="2">
    <source>
        <dbReference type="Ensembl" id="ENSCCRP00015115931.1"/>
    </source>
</evidence>
<name>A0A8C2B6N7_CYPCA</name>
<dbReference type="Ensembl" id="ENSCCRT00015119598.1">
    <property type="protein sequence ID" value="ENSCCRP00015115931.1"/>
    <property type="gene ID" value="ENSCCRG00015045796.1"/>
</dbReference>
<sequence length="348" mass="39148">MTSISHCKTISPEDRDYCDDSIAQEKVLKAIKNLKNNKSPGCDGITAELYKMFDELLTPFLVKVFSESLEKEALPTTMTQGVITLIPKPEKDRNCLENWRPITLLNNDYKIFALVFANRLKEVLDTIIDESQSGFMRKRHNANNIRLVLDLLDYNELITDNSFILFLDFYKSFDSLEHGFILQALKKFGFGDGFCRTVRTLYTNGSSAIKLKSGTSPRFKVSRGIKQGCPISPYLFLIASQLLALHVSNSALEGITLAERSIILSQLADDTTIFLRNASQIPLAIELIRGFSQASGLKLNLKKCELLAVKDCDVSNIYDIPVKDQVTHLGIIITKDQNTRSPLNFSKH</sequence>
<protein>
    <recommendedName>
        <fullName evidence="1">Reverse transcriptase domain-containing protein</fullName>
    </recommendedName>
</protein>
<reference evidence="2" key="1">
    <citation type="submission" date="2025-08" db="UniProtKB">
        <authorList>
            <consortium name="Ensembl"/>
        </authorList>
    </citation>
    <scope>IDENTIFICATION</scope>
</reference>
<dbReference type="SUPFAM" id="SSF56672">
    <property type="entry name" value="DNA/RNA polymerases"/>
    <property type="match status" value="1"/>
</dbReference>
<evidence type="ECO:0000313" key="3">
    <source>
        <dbReference type="Proteomes" id="UP000694700"/>
    </source>
</evidence>
<accession>A0A8C2B6N7</accession>
<dbReference type="PANTHER" id="PTHR31635">
    <property type="entry name" value="REVERSE TRANSCRIPTASE DOMAIN-CONTAINING PROTEIN-RELATED"/>
    <property type="match status" value="1"/>
</dbReference>
<dbReference type="Proteomes" id="UP000694700">
    <property type="component" value="Unplaced"/>
</dbReference>
<dbReference type="AlphaFoldDB" id="A0A8C2B6N7"/>
<dbReference type="InterPro" id="IPR000477">
    <property type="entry name" value="RT_dom"/>
</dbReference>
<dbReference type="InterPro" id="IPR043502">
    <property type="entry name" value="DNA/RNA_pol_sf"/>
</dbReference>
<proteinExistence type="predicted"/>
<dbReference type="PROSITE" id="PS50878">
    <property type="entry name" value="RT_POL"/>
    <property type="match status" value="1"/>
</dbReference>
<organism evidence="2 3">
    <name type="scientific">Cyprinus carpio</name>
    <name type="common">Common carp</name>
    <dbReference type="NCBI Taxonomy" id="7962"/>
    <lineage>
        <taxon>Eukaryota</taxon>
        <taxon>Metazoa</taxon>
        <taxon>Chordata</taxon>
        <taxon>Craniata</taxon>
        <taxon>Vertebrata</taxon>
        <taxon>Euteleostomi</taxon>
        <taxon>Actinopterygii</taxon>
        <taxon>Neopterygii</taxon>
        <taxon>Teleostei</taxon>
        <taxon>Ostariophysi</taxon>
        <taxon>Cypriniformes</taxon>
        <taxon>Cyprinidae</taxon>
        <taxon>Cyprininae</taxon>
        <taxon>Cyprinus</taxon>
    </lineage>
</organism>
<dbReference type="Pfam" id="PF00078">
    <property type="entry name" value="RVT_1"/>
    <property type="match status" value="1"/>
</dbReference>
<feature type="domain" description="Reverse transcriptase" evidence="1">
    <location>
        <begin position="67"/>
        <end position="333"/>
    </location>
</feature>